<keyword evidence="2" id="KW-1185">Reference proteome</keyword>
<protein>
    <submittedName>
        <fullName evidence="1">Uncharacterized protein</fullName>
    </submittedName>
</protein>
<name>A0A1Y5T660_9RHOB</name>
<evidence type="ECO:0000313" key="2">
    <source>
        <dbReference type="Proteomes" id="UP000193827"/>
    </source>
</evidence>
<accession>A0A1Y5T660</accession>
<dbReference type="Proteomes" id="UP000193827">
    <property type="component" value="Unassembled WGS sequence"/>
</dbReference>
<sequence length="72" mass="7648">MTVQGKAALCALVCIGACPNDTSNQSAHPFVFSWQKYLILQSPHMLRPAVSVFQISPSALNIAFTSASGRAP</sequence>
<evidence type="ECO:0000313" key="1">
    <source>
        <dbReference type="EMBL" id="SLN56795.1"/>
    </source>
</evidence>
<dbReference type="EMBL" id="FWFL01000008">
    <property type="protein sequence ID" value="SLN56795.1"/>
    <property type="molecule type" value="Genomic_DNA"/>
</dbReference>
<dbReference type="AlphaFoldDB" id="A0A1Y5T660"/>
<organism evidence="1 2">
    <name type="scientific">Roseovarius litorisediminis</name>
    <dbReference type="NCBI Taxonomy" id="1312363"/>
    <lineage>
        <taxon>Bacteria</taxon>
        <taxon>Pseudomonadati</taxon>
        <taxon>Pseudomonadota</taxon>
        <taxon>Alphaproteobacteria</taxon>
        <taxon>Rhodobacterales</taxon>
        <taxon>Roseobacteraceae</taxon>
        <taxon>Roseovarius</taxon>
    </lineage>
</organism>
<gene>
    <name evidence="1" type="ORF">PEL8287_03060</name>
</gene>
<proteinExistence type="predicted"/>
<reference evidence="1 2" key="1">
    <citation type="submission" date="2017-03" db="EMBL/GenBank/DDBJ databases">
        <authorList>
            <person name="Afonso C.L."/>
            <person name="Miller P.J."/>
            <person name="Scott M.A."/>
            <person name="Spackman E."/>
            <person name="Goraichik I."/>
            <person name="Dimitrov K.M."/>
            <person name="Suarez D.L."/>
            <person name="Swayne D.E."/>
        </authorList>
    </citation>
    <scope>NUCLEOTIDE SEQUENCE [LARGE SCALE GENOMIC DNA]</scope>
    <source>
        <strain evidence="1 2">CECT 8287</strain>
    </source>
</reference>